<proteinExistence type="predicted"/>
<evidence type="ECO:0000313" key="3">
    <source>
        <dbReference type="Proteomes" id="UP000801492"/>
    </source>
</evidence>
<dbReference type="Proteomes" id="UP000801492">
    <property type="component" value="Unassembled WGS sequence"/>
</dbReference>
<name>A0A8K0GCX7_IGNLU</name>
<protein>
    <submittedName>
        <fullName evidence="2">Uncharacterized protein</fullName>
    </submittedName>
</protein>
<accession>A0A8K0GCX7</accession>
<dbReference type="EMBL" id="VTPC01004392">
    <property type="protein sequence ID" value="KAF2897222.1"/>
    <property type="molecule type" value="Genomic_DNA"/>
</dbReference>
<comment type="caution">
    <text evidence="2">The sequence shown here is derived from an EMBL/GenBank/DDBJ whole genome shotgun (WGS) entry which is preliminary data.</text>
</comment>
<dbReference type="AlphaFoldDB" id="A0A8K0GCX7"/>
<keyword evidence="3" id="KW-1185">Reference proteome</keyword>
<organism evidence="2 3">
    <name type="scientific">Ignelater luminosus</name>
    <name type="common">Cucubano</name>
    <name type="synonym">Pyrophorus luminosus</name>
    <dbReference type="NCBI Taxonomy" id="2038154"/>
    <lineage>
        <taxon>Eukaryota</taxon>
        <taxon>Metazoa</taxon>
        <taxon>Ecdysozoa</taxon>
        <taxon>Arthropoda</taxon>
        <taxon>Hexapoda</taxon>
        <taxon>Insecta</taxon>
        <taxon>Pterygota</taxon>
        <taxon>Neoptera</taxon>
        <taxon>Endopterygota</taxon>
        <taxon>Coleoptera</taxon>
        <taxon>Polyphaga</taxon>
        <taxon>Elateriformia</taxon>
        <taxon>Elateroidea</taxon>
        <taxon>Elateridae</taxon>
        <taxon>Agrypninae</taxon>
        <taxon>Pyrophorini</taxon>
        <taxon>Ignelater</taxon>
    </lineage>
</organism>
<reference evidence="2" key="1">
    <citation type="submission" date="2019-08" db="EMBL/GenBank/DDBJ databases">
        <title>The genome of the North American firefly Photinus pyralis.</title>
        <authorList>
            <consortium name="Photinus pyralis genome working group"/>
            <person name="Fallon T.R."/>
            <person name="Sander Lower S.E."/>
            <person name="Weng J.-K."/>
        </authorList>
    </citation>
    <scope>NUCLEOTIDE SEQUENCE</scope>
    <source>
        <strain evidence="2">TRF0915ILg1</strain>
        <tissue evidence="2">Whole body</tissue>
    </source>
</reference>
<evidence type="ECO:0000313" key="2">
    <source>
        <dbReference type="EMBL" id="KAF2897222.1"/>
    </source>
</evidence>
<feature type="region of interest" description="Disordered" evidence="1">
    <location>
        <begin position="57"/>
        <end position="87"/>
    </location>
</feature>
<feature type="non-terminal residue" evidence="2">
    <location>
        <position position="111"/>
    </location>
</feature>
<sequence>MGSKRFLSLKDLEKYMNECDFDDTEEPRDCVEIVLLPPDDVDGLSDEEDLDENILEDTVPNDVPGPIEIHGIPSNEAPQNKKIKKDKISSNWQKERASFTAYAYNSDECER</sequence>
<evidence type="ECO:0000256" key="1">
    <source>
        <dbReference type="SAM" id="MobiDB-lite"/>
    </source>
</evidence>
<gene>
    <name evidence="2" type="ORF">ILUMI_08953</name>
</gene>